<evidence type="ECO:0000313" key="2">
    <source>
        <dbReference type="Proteomes" id="UP000824540"/>
    </source>
</evidence>
<reference evidence="1" key="1">
    <citation type="thesis" date="2021" institute="BYU ScholarsArchive" country="Provo, UT, USA">
        <title>Applications of and Algorithms for Genome Assembly and Genomic Analyses with an Emphasis on Marine Teleosts.</title>
        <authorList>
            <person name="Pickett B.D."/>
        </authorList>
    </citation>
    <scope>NUCLEOTIDE SEQUENCE</scope>
    <source>
        <strain evidence="1">HI-2016</strain>
    </source>
</reference>
<protein>
    <submittedName>
        <fullName evidence="1">Uncharacterized protein</fullName>
    </submittedName>
</protein>
<keyword evidence="2" id="KW-1185">Reference proteome</keyword>
<proteinExistence type="predicted"/>
<accession>A0A8T2ND11</accession>
<dbReference type="Proteomes" id="UP000824540">
    <property type="component" value="Unassembled WGS sequence"/>
</dbReference>
<gene>
    <name evidence="1" type="ORF">JZ751_026050</name>
</gene>
<dbReference type="AlphaFoldDB" id="A0A8T2ND11"/>
<dbReference type="EMBL" id="JAFBMS010000070">
    <property type="protein sequence ID" value="KAG9338245.1"/>
    <property type="molecule type" value="Genomic_DNA"/>
</dbReference>
<organism evidence="1 2">
    <name type="scientific">Albula glossodonta</name>
    <name type="common">roundjaw bonefish</name>
    <dbReference type="NCBI Taxonomy" id="121402"/>
    <lineage>
        <taxon>Eukaryota</taxon>
        <taxon>Metazoa</taxon>
        <taxon>Chordata</taxon>
        <taxon>Craniata</taxon>
        <taxon>Vertebrata</taxon>
        <taxon>Euteleostomi</taxon>
        <taxon>Actinopterygii</taxon>
        <taxon>Neopterygii</taxon>
        <taxon>Teleostei</taxon>
        <taxon>Albuliformes</taxon>
        <taxon>Albulidae</taxon>
        <taxon>Albula</taxon>
    </lineage>
</organism>
<comment type="caution">
    <text evidence="1">The sequence shown here is derived from an EMBL/GenBank/DDBJ whole genome shotgun (WGS) entry which is preliminary data.</text>
</comment>
<sequence length="83" mass="9431">MKDMVSPAFPVLNPLICAVTKELSGYQQFELLQLGRQQSQDNQAGQDDSEWYSGLIEQEAGLWETLLLKQGHREGEVLHFIIL</sequence>
<name>A0A8T2ND11_9TELE</name>
<evidence type="ECO:0000313" key="1">
    <source>
        <dbReference type="EMBL" id="KAG9338245.1"/>
    </source>
</evidence>